<evidence type="ECO:0000256" key="2">
    <source>
        <dbReference type="ARBA" id="ARBA00022806"/>
    </source>
</evidence>
<dbReference type="GO" id="GO:0006281">
    <property type="term" value="P:DNA repair"/>
    <property type="evidence" value="ECO:0007669"/>
    <property type="project" value="UniProtKB-KW"/>
</dbReference>
<feature type="domain" description="PD-(D/E)XK endonuclease-like" evidence="5">
    <location>
        <begin position="48"/>
        <end position="297"/>
    </location>
</feature>
<feature type="region of interest" description="Disordered" evidence="4">
    <location>
        <begin position="1"/>
        <end position="37"/>
    </location>
</feature>
<evidence type="ECO:0000259" key="5">
    <source>
        <dbReference type="Pfam" id="PF12705"/>
    </source>
</evidence>
<accession>A0A238ZHE4</accession>
<keyword evidence="6" id="KW-0269">Exonuclease</keyword>
<dbReference type="Pfam" id="PF12705">
    <property type="entry name" value="PDDEXK_1"/>
    <property type="match status" value="1"/>
</dbReference>
<keyword evidence="2" id="KW-0547">Nucleotide-binding</keyword>
<protein>
    <submittedName>
        <fullName evidence="6">Putative RecB family exonuclease</fullName>
    </submittedName>
</protein>
<evidence type="ECO:0000313" key="6">
    <source>
        <dbReference type="EMBL" id="SNR82589.1"/>
    </source>
</evidence>
<feature type="region of interest" description="Disordered" evidence="4">
    <location>
        <begin position="298"/>
        <end position="339"/>
    </location>
</feature>
<dbReference type="GO" id="GO:0004527">
    <property type="term" value="F:exonuclease activity"/>
    <property type="evidence" value="ECO:0007669"/>
    <property type="project" value="UniProtKB-KW"/>
</dbReference>
<sequence length="339" mass="37137">MTTTEAGSTEAGGTEAGSIGAGSRASVPSARTAEAGGGAGDAAVVVGSLSPSRAGDFMTCPLLYRFRVIDRIPERPSAAAVRGTLVHAVLERLFDLPTGARTPAAALEMLAPEWDRLLEAEPELAGLFEDGADGEAEHAEWLSQARRMVERYFTLEDPRRLEPAERELFVETVLDSGLKLRGYIDRVDVAPSGDVRIVDYKTGTAPRADFEARALFQMKFYALVLWRLRGRVPRLLQLMYLGNGEILRYEPDEADLRATQRKVEALWQAIRRAMETGEWRARAGRLCDWCDHKERCPEFGGTPPPLPAAPVDRPSPADLEETRPADARAGAGAREHDDL</sequence>
<reference evidence="7" key="1">
    <citation type="submission" date="2017-06" db="EMBL/GenBank/DDBJ databases">
        <authorList>
            <person name="Varghese N."/>
            <person name="Submissions S."/>
        </authorList>
    </citation>
    <scope>NUCLEOTIDE SEQUENCE [LARGE SCALE GENOMIC DNA]</scope>
    <source>
        <strain evidence="7">DSM 44485</strain>
    </source>
</reference>
<keyword evidence="7" id="KW-1185">Reference proteome</keyword>
<organism evidence="6 7">
    <name type="scientific">Actinomadura mexicana</name>
    <dbReference type="NCBI Taxonomy" id="134959"/>
    <lineage>
        <taxon>Bacteria</taxon>
        <taxon>Bacillati</taxon>
        <taxon>Actinomycetota</taxon>
        <taxon>Actinomycetes</taxon>
        <taxon>Streptosporangiales</taxon>
        <taxon>Thermomonosporaceae</taxon>
        <taxon>Actinomadura</taxon>
    </lineage>
</organism>
<dbReference type="GO" id="GO:0004386">
    <property type="term" value="F:helicase activity"/>
    <property type="evidence" value="ECO:0007669"/>
    <property type="project" value="UniProtKB-KW"/>
</dbReference>
<dbReference type="EMBL" id="FZNP01000007">
    <property type="protein sequence ID" value="SNR82589.1"/>
    <property type="molecule type" value="Genomic_DNA"/>
</dbReference>
<dbReference type="SUPFAM" id="SSF52980">
    <property type="entry name" value="Restriction endonuclease-like"/>
    <property type="match status" value="1"/>
</dbReference>
<name>A0A238ZHE4_9ACTN</name>
<evidence type="ECO:0000256" key="3">
    <source>
        <dbReference type="ARBA" id="ARBA00023204"/>
    </source>
</evidence>
<keyword evidence="1" id="KW-0227">DNA damage</keyword>
<evidence type="ECO:0000256" key="4">
    <source>
        <dbReference type="SAM" id="MobiDB-lite"/>
    </source>
</evidence>
<keyword evidence="2" id="KW-0067">ATP-binding</keyword>
<dbReference type="InterPro" id="IPR011604">
    <property type="entry name" value="PDDEXK-like_dom_sf"/>
</dbReference>
<dbReference type="InterPro" id="IPR038726">
    <property type="entry name" value="PDDEXK_AddAB-type"/>
</dbReference>
<dbReference type="Gene3D" id="3.90.320.10">
    <property type="match status" value="1"/>
</dbReference>
<dbReference type="InterPro" id="IPR011335">
    <property type="entry name" value="Restrct_endonuc-II-like"/>
</dbReference>
<evidence type="ECO:0000256" key="1">
    <source>
        <dbReference type="ARBA" id="ARBA00022763"/>
    </source>
</evidence>
<proteinExistence type="predicted"/>
<keyword evidence="6" id="KW-0540">Nuclease</keyword>
<keyword evidence="6" id="KW-0378">Hydrolase</keyword>
<gene>
    <name evidence="6" type="ORF">SAMN06265355_107235</name>
</gene>
<keyword evidence="3" id="KW-0234">DNA repair</keyword>
<evidence type="ECO:0000313" key="7">
    <source>
        <dbReference type="Proteomes" id="UP000198420"/>
    </source>
</evidence>
<dbReference type="AlphaFoldDB" id="A0A238ZHE4"/>
<dbReference type="Proteomes" id="UP000198420">
    <property type="component" value="Unassembled WGS sequence"/>
</dbReference>
<dbReference type="RefSeq" id="WP_089313254.1">
    <property type="nucleotide sequence ID" value="NZ_FZNP01000007.1"/>
</dbReference>
<keyword evidence="2" id="KW-0347">Helicase</keyword>
<dbReference type="OrthoDB" id="9791397at2"/>
<feature type="compositionally biased region" description="Low complexity" evidence="4">
    <location>
        <begin position="1"/>
        <end position="18"/>
    </location>
</feature>